<dbReference type="RefSeq" id="WP_099081825.1">
    <property type="nucleotide sequence ID" value="NZ_AWQQ01000002.1"/>
</dbReference>
<gene>
    <name evidence="2" type="ORF">P378_00090</name>
</gene>
<evidence type="ECO:0000256" key="1">
    <source>
        <dbReference type="SAM" id="MobiDB-lite"/>
    </source>
</evidence>
<proteinExistence type="predicted"/>
<accession>A0A2C6MJD1</accession>
<evidence type="ECO:0000313" key="3">
    <source>
        <dbReference type="Proteomes" id="UP000222564"/>
    </source>
</evidence>
<reference evidence="2 3" key="1">
    <citation type="submission" date="2013-09" db="EMBL/GenBank/DDBJ databases">
        <title>Biodegradation of hydrocarbons in the deep terrestrial subsurface : characterization of a microbial consortium composed of two Desulfotomaculum species originating from a deep geological formation.</title>
        <authorList>
            <person name="Aullo T."/>
            <person name="Berlendis S."/>
            <person name="Lascourreges J.-F."/>
            <person name="Dessort D."/>
            <person name="Saint-Laurent S."/>
            <person name="Schraauwers B."/>
            <person name="Mas J."/>
            <person name="Magot M."/>
            <person name="Ranchou-Peyruse A."/>
        </authorList>
    </citation>
    <scope>NUCLEOTIDE SEQUENCE [LARGE SCALE GENOMIC DNA]</scope>
    <source>
        <strain evidence="2 3">Bs107</strain>
    </source>
</reference>
<evidence type="ECO:0000313" key="2">
    <source>
        <dbReference type="EMBL" id="PHJ39954.1"/>
    </source>
</evidence>
<protein>
    <submittedName>
        <fullName evidence="2">Uncharacterized protein</fullName>
    </submittedName>
</protein>
<dbReference type="Proteomes" id="UP000222564">
    <property type="component" value="Unassembled WGS sequence"/>
</dbReference>
<dbReference type="OrthoDB" id="9804380at2"/>
<dbReference type="EMBL" id="AWQQ01000002">
    <property type="protein sequence ID" value="PHJ39954.1"/>
    <property type="molecule type" value="Genomic_DNA"/>
</dbReference>
<feature type="region of interest" description="Disordered" evidence="1">
    <location>
        <begin position="1"/>
        <end position="20"/>
    </location>
</feature>
<name>A0A2C6MJD1_9FIRM</name>
<comment type="caution">
    <text evidence="2">The sequence shown here is derived from an EMBL/GenBank/DDBJ whole genome shotgun (WGS) entry which is preliminary data.</text>
</comment>
<sequence length="225" mass="25225">MLRLFKNKKTNPPPEKDLTGNTLDIQDLFSPEALDIMRDKLYLGADRYSRIYAVYALPRQLRVGWLDDLSRAGDVDISIHMYPAPPGQVVNSLLKLETQSRSQYRLDQESGNIARLPELEAAIADYRALRETVQLGNDNLYYVTIFIAIHGKDEEELRQRSSLVEDILARKGVLHIALAFRQEQALKSYLPLNDLKIMDMARNLTSGAAACCMPLTTSASGISAA</sequence>
<dbReference type="AlphaFoldDB" id="A0A2C6MJD1"/>
<organism evidence="2 3">
    <name type="scientific">Desulforamulus profundi</name>
    <dbReference type="NCBI Taxonomy" id="1383067"/>
    <lineage>
        <taxon>Bacteria</taxon>
        <taxon>Bacillati</taxon>
        <taxon>Bacillota</taxon>
        <taxon>Clostridia</taxon>
        <taxon>Eubacteriales</taxon>
        <taxon>Peptococcaceae</taxon>
        <taxon>Desulforamulus</taxon>
    </lineage>
</organism>
<keyword evidence="3" id="KW-1185">Reference proteome</keyword>